<comment type="caution">
    <text evidence="2">The sequence shown here is derived from an EMBL/GenBank/DDBJ whole genome shotgun (WGS) entry which is preliminary data.</text>
</comment>
<accession>A0A2C5ZP77</accession>
<dbReference type="Proteomes" id="UP000224854">
    <property type="component" value="Unassembled WGS sequence"/>
</dbReference>
<organism evidence="2 3">
    <name type="scientific">Ophiocordyceps australis</name>
    <dbReference type="NCBI Taxonomy" id="1399860"/>
    <lineage>
        <taxon>Eukaryota</taxon>
        <taxon>Fungi</taxon>
        <taxon>Dikarya</taxon>
        <taxon>Ascomycota</taxon>
        <taxon>Pezizomycotina</taxon>
        <taxon>Sordariomycetes</taxon>
        <taxon>Hypocreomycetidae</taxon>
        <taxon>Hypocreales</taxon>
        <taxon>Ophiocordycipitaceae</taxon>
        <taxon>Ophiocordyceps</taxon>
    </lineage>
</organism>
<dbReference type="OrthoDB" id="3903267at2759"/>
<proteinExistence type="predicted"/>
<dbReference type="AlphaFoldDB" id="A0A2C5ZP77"/>
<name>A0A2C5ZP77_9HYPO</name>
<feature type="region of interest" description="Disordered" evidence="1">
    <location>
        <begin position="375"/>
        <end position="419"/>
    </location>
</feature>
<sequence length="419" mass="44127">MPASVATKASGTGTGAPSIDNAGGGSSDPCASDLGSAEALVLPRAGSNGARTLPMPPSGTDQAPSNFLTPGLSAAMKERAVSGPYFPKIKSRAGQRAVSARGLKSTRASSSEEQQDLADDKQYANGTDMVGSVHSTDNTVEAPGSCTACGAEQAAADDGYKGSDAAVIGADTLQAAKTESVTIDEATIREVVENAVEQQVAAALSPLRLIIGDLKLILANNLNQNSDLDQHNEILSRQLDVQYRDIQRTAEVFHCQTQALIRVMESMDQSSQNAAGQMTTAKNLVGYLTQMISNLPLTISQAVTTATASATATITASSVATAAAGEMKSALERIMAAQQESIRNVDIYFEQQCTIINQYRNHVAQELTVLKREHSRHDFRSADGENEGNAGHGDEKHAGPSPGKFNSFSRRLFRLGRKS</sequence>
<keyword evidence="3" id="KW-1185">Reference proteome</keyword>
<feature type="region of interest" description="Disordered" evidence="1">
    <location>
        <begin position="1"/>
        <end position="70"/>
    </location>
</feature>
<feature type="compositionally biased region" description="Polar residues" evidence="1">
    <location>
        <begin position="59"/>
        <end position="68"/>
    </location>
</feature>
<feature type="region of interest" description="Disordered" evidence="1">
    <location>
        <begin position="87"/>
        <end position="126"/>
    </location>
</feature>
<dbReference type="EMBL" id="NJEU01000107">
    <property type="protein sequence ID" value="PHH81630.1"/>
    <property type="molecule type" value="Genomic_DNA"/>
</dbReference>
<evidence type="ECO:0000256" key="1">
    <source>
        <dbReference type="SAM" id="MobiDB-lite"/>
    </source>
</evidence>
<reference evidence="2 3" key="1">
    <citation type="submission" date="2017-06" db="EMBL/GenBank/DDBJ databases">
        <title>Ant-infecting Ophiocordyceps genomes reveal a high diversity of potential behavioral manipulation genes and a possible major role for enterotoxins.</title>
        <authorList>
            <person name="De Bekker C."/>
            <person name="Evans H.C."/>
            <person name="Brachmann A."/>
            <person name="Hughes D.P."/>
        </authorList>
    </citation>
    <scope>NUCLEOTIDE SEQUENCE [LARGE SCALE GENOMIC DNA]</scope>
    <source>
        <strain evidence="2 3">1348a</strain>
    </source>
</reference>
<evidence type="ECO:0000313" key="2">
    <source>
        <dbReference type="EMBL" id="PHH81630.1"/>
    </source>
</evidence>
<protein>
    <submittedName>
        <fullName evidence="2">Uncharacterized protein</fullName>
    </submittedName>
</protein>
<evidence type="ECO:0000313" key="3">
    <source>
        <dbReference type="Proteomes" id="UP000224854"/>
    </source>
</evidence>
<gene>
    <name evidence="2" type="ORF">CDD82_323</name>
</gene>